<keyword evidence="8" id="KW-0347">Helicase</keyword>
<protein>
    <recommendedName>
        <fullName evidence="4">DNA helicase</fullName>
        <ecNumber evidence="4">3.6.4.12</ecNumber>
    </recommendedName>
</protein>
<evidence type="ECO:0000256" key="3">
    <source>
        <dbReference type="ARBA" id="ARBA00007913"/>
    </source>
</evidence>
<feature type="domain" description="Helicase ATP-binding" evidence="13">
    <location>
        <begin position="127"/>
        <end position="375"/>
    </location>
</feature>
<dbReference type="GO" id="GO:0016787">
    <property type="term" value="F:hydrolase activity"/>
    <property type="evidence" value="ECO:0007669"/>
    <property type="project" value="UniProtKB-KW"/>
</dbReference>
<sequence length="590" mass="66706">MVLTFTNALDLDEPLPFHKITPGSIVGLTLTQSPRSDSSLSEGLVSFVNPWKIEVVFDEYRDVIELSDAHIYKLTKLSNDVTYRRLKSALEDLLEKSRGGPWQRLINTLFGIEDISIPGEYDSFKFGNKNLDDYQKEAVKFALNQKEIAIIHGPPGTGKTTTVVELIIQAVRQGLKVLVTAPSNVAVDNITERLGKYQVIDIIRIGHPARFLPQVRKHSLDFRIEEYLDTSIRSDINNCLNRLKNCTNLAERRNLTIHLNLLIRRSKEKEEAAAEYLMPKADVVLATLTSASRDGKGPMNYLADDHFDLVVIDECSQAIEAACWIGILQGKRCVLAGDHLQLPPTILSREAAAEGLKITLMERLMKTVFEWKHNEVVKMLHIQYRMHQDIMAWSSETLYAGQLEAHHSVATHLLKDLKHVAVEYVEETNFPLLLIDTAECDVPELNNPEEVSKANEGEVEIVVNRVEELISYGVKPSDIAVISPYNFQVKLIRLQLCSRYFDLEVKTVDGFQGREKEVVIISMVRSNLKSSVGFLAEIRRINVAVTRARRHLTVICDTATVCTDKFIKSMVDHLHKKGKIRSGNQYLGER</sequence>
<evidence type="ECO:0000256" key="1">
    <source>
        <dbReference type="ARBA" id="ARBA00004123"/>
    </source>
</evidence>
<dbReference type="InterPro" id="IPR047187">
    <property type="entry name" value="SF1_C_Upf1"/>
</dbReference>
<accession>A0A9W3A9R0</accession>
<dbReference type="GO" id="GO:0003723">
    <property type="term" value="F:RNA binding"/>
    <property type="evidence" value="ECO:0007669"/>
    <property type="project" value="InterPro"/>
</dbReference>
<dbReference type="GO" id="GO:0003677">
    <property type="term" value="F:DNA binding"/>
    <property type="evidence" value="ECO:0007669"/>
    <property type="project" value="InterPro"/>
</dbReference>
<evidence type="ECO:0000256" key="5">
    <source>
        <dbReference type="ARBA" id="ARBA00022490"/>
    </source>
</evidence>
<gene>
    <name evidence="15" type="primary">LOC106058049</name>
</gene>
<keyword evidence="7" id="KW-0378">Hydrolase</keyword>
<dbReference type="GeneID" id="106058049"/>
<dbReference type="Pfam" id="PF13087">
    <property type="entry name" value="AAA_12"/>
    <property type="match status" value="1"/>
</dbReference>
<dbReference type="InterPro" id="IPR014001">
    <property type="entry name" value="Helicase_ATP-bd"/>
</dbReference>
<evidence type="ECO:0000256" key="11">
    <source>
        <dbReference type="ARBA" id="ARBA00048432"/>
    </source>
</evidence>
<dbReference type="InterPro" id="IPR041677">
    <property type="entry name" value="DNA2/NAM7_AAA_11"/>
</dbReference>
<dbReference type="SMART" id="SM00487">
    <property type="entry name" value="DEXDc"/>
    <property type="match status" value="1"/>
</dbReference>
<dbReference type="GO" id="GO:0005524">
    <property type="term" value="F:ATP binding"/>
    <property type="evidence" value="ECO:0007669"/>
    <property type="project" value="UniProtKB-KW"/>
</dbReference>
<evidence type="ECO:0000256" key="7">
    <source>
        <dbReference type="ARBA" id="ARBA00022801"/>
    </source>
</evidence>
<dbReference type="CDD" id="cd18044">
    <property type="entry name" value="DEXXQc_SMUBP2"/>
    <property type="match status" value="1"/>
</dbReference>
<dbReference type="GO" id="GO:0005737">
    <property type="term" value="C:cytoplasm"/>
    <property type="evidence" value="ECO:0007669"/>
    <property type="project" value="UniProtKB-SubCell"/>
</dbReference>
<dbReference type="InterPro" id="IPR041679">
    <property type="entry name" value="DNA2/NAM7-like_C"/>
</dbReference>
<dbReference type="OrthoDB" id="6513042at2759"/>
<dbReference type="AlphaFoldDB" id="A0A9W3A9R0"/>
<keyword evidence="14" id="KW-1185">Reference proteome</keyword>
<keyword evidence="5" id="KW-0963">Cytoplasm</keyword>
<evidence type="ECO:0000256" key="9">
    <source>
        <dbReference type="ARBA" id="ARBA00022840"/>
    </source>
</evidence>
<dbReference type="InterPro" id="IPR050534">
    <property type="entry name" value="Coronavir_polyprotein_1ab"/>
</dbReference>
<dbReference type="NCBIfam" id="TIGR00376">
    <property type="entry name" value="IGHMBP2 family helicase"/>
    <property type="match status" value="1"/>
</dbReference>
<dbReference type="PANTHER" id="PTHR43788">
    <property type="entry name" value="DNA2/NAM7 HELICASE FAMILY MEMBER"/>
    <property type="match status" value="1"/>
</dbReference>
<dbReference type="InterPro" id="IPR004483">
    <property type="entry name" value="SMUBP-2/Hcs1-like"/>
</dbReference>
<dbReference type="EC" id="3.6.4.12" evidence="4"/>
<keyword evidence="6" id="KW-0547">Nucleotide-binding</keyword>
<evidence type="ECO:0000256" key="8">
    <source>
        <dbReference type="ARBA" id="ARBA00022806"/>
    </source>
</evidence>
<proteinExistence type="inferred from homology"/>
<evidence type="ECO:0000256" key="6">
    <source>
        <dbReference type="ARBA" id="ARBA00022741"/>
    </source>
</evidence>
<keyword evidence="9" id="KW-0067">ATP-binding</keyword>
<dbReference type="SUPFAM" id="SSF52540">
    <property type="entry name" value="P-loop containing nucleoside triphosphate hydrolases"/>
    <property type="match status" value="1"/>
</dbReference>
<name>A0A9W3A9R0_BIOGL</name>
<evidence type="ECO:0000256" key="2">
    <source>
        <dbReference type="ARBA" id="ARBA00004496"/>
    </source>
</evidence>
<dbReference type="GO" id="GO:0043139">
    <property type="term" value="F:5'-3' DNA helicase activity"/>
    <property type="evidence" value="ECO:0007669"/>
    <property type="project" value="TreeGrafter"/>
</dbReference>
<evidence type="ECO:0000313" key="15">
    <source>
        <dbReference type="RefSeq" id="XP_055883903.1"/>
    </source>
</evidence>
<dbReference type="OMA" id="WALNDIR"/>
<evidence type="ECO:0000313" key="14">
    <source>
        <dbReference type="Proteomes" id="UP001165740"/>
    </source>
</evidence>
<evidence type="ECO:0000256" key="4">
    <source>
        <dbReference type="ARBA" id="ARBA00012551"/>
    </source>
</evidence>
<dbReference type="InterPro" id="IPR027417">
    <property type="entry name" value="P-loop_NTPase"/>
</dbReference>
<dbReference type="RefSeq" id="XP_055883903.1">
    <property type="nucleotide sequence ID" value="XM_056027928.1"/>
</dbReference>
<comment type="catalytic activity">
    <reaction evidence="11">
        <text>ATP + H2O = ADP + phosphate + H(+)</text>
        <dbReference type="Rhea" id="RHEA:13065"/>
        <dbReference type="ChEBI" id="CHEBI:15377"/>
        <dbReference type="ChEBI" id="CHEBI:15378"/>
        <dbReference type="ChEBI" id="CHEBI:30616"/>
        <dbReference type="ChEBI" id="CHEBI:43474"/>
        <dbReference type="ChEBI" id="CHEBI:456216"/>
        <dbReference type="EC" id="3.6.4.12"/>
    </reaction>
    <physiologicalReaction direction="left-to-right" evidence="11">
        <dbReference type="Rhea" id="RHEA:13066"/>
    </physiologicalReaction>
</comment>
<dbReference type="FunFam" id="3.40.50.300:FF:001146">
    <property type="entry name" value="DNA-binding protein SMUBP-2 isoform X1"/>
    <property type="match status" value="1"/>
</dbReference>
<dbReference type="InterPro" id="IPR003593">
    <property type="entry name" value="AAA+_ATPase"/>
</dbReference>
<dbReference type="CDD" id="cd18808">
    <property type="entry name" value="SF1_C_Upf1"/>
    <property type="match status" value="1"/>
</dbReference>
<reference evidence="15" key="1">
    <citation type="submission" date="2025-08" db="UniProtKB">
        <authorList>
            <consortium name="RefSeq"/>
        </authorList>
    </citation>
    <scope>IDENTIFICATION</scope>
</reference>
<dbReference type="Proteomes" id="UP001165740">
    <property type="component" value="Chromosome 4"/>
</dbReference>
<organism evidence="14 15">
    <name type="scientific">Biomphalaria glabrata</name>
    <name type="common">Bloodfluke planorb</name>
    <name type="synonym">Freshwater snail</name>
    <dbReference type="NCBI Taxonomy" id="6526"/>
    <lineage>
        <taxon>Eukaryota</taxon>
        <taxon>Metazoa</taxon>
        <taxon>Spiralia</taxon>
        <taxon>Lophotrochozoa</taxon>
        <taxon>Mollusca</taxon>
        <taxon>Gastropoda</taxon>
        <taxon>Heterobranchia</taxon>
        <taxon>Euthyneura</taxon>
        <taxon>Panpulmonata</taxon>
        <taxon>Hygrophila</taxon>
        <taxon>Lymnaeoidea</taxon>
        <taxon>Planorbidae</taxon>
        <taxon>Biomphalaria</taxon>
    </lineage>
</organism>
<dbReference type="PANTHER" id="PTHR43788:SF8">
    <property type="entry name" value="DNA-BINDING PROTEIN SMUBP-2"/>
    <property type="match status" value="1"/>
</dbReference>
<feature type="domain" description="AAA+ ATPase" evidence="12">
    <location>
        <begin position="145"/>
        <end position="313"/>
    </location>
</feature>
<evidence type="ECO:0000256" key="10">
    <source>
        <dbReference type="ARBA" id="ARBA00023242"/>
    </source>
</evidence>
<dbReference type="Pfam" id="PF13086">
    <property type="entry name" value="AAA_11"/>
    <property type="match status" value="1"/>
</dbReference>
<dbReference type="Gene3D" id="3.40.50.300">
    <property type="entry name" value="P-loop containing nucleotide triphosphate hydrolases"/>
    <property type="match status" value="2"/>
</dbReference>
<dbReference type="Pfam" id="PF21138">
    <property type="entry name" value="SMUBP-2_HCS1_1B"/>
    <property type="match status" value="1"/>
</dbReference>
<dbReference type="Gene3D" id="2.40.30.270">
    <property type="match status" value="1"/>
</dbReference>
<comment type="similarity">
    <text evidence="3">Belongs to the DNA2/NAM7 helicase family.</text>
</comment>
<dbReference type="SMART" id="SM00382">
    <property type="entry name" value="AAA"/>
    <property type="match status" value="1"/>
</dbReference>
<evidence type="ECO:0000259" key="12">
    <source>
        <dbReference type="SMART" id="SM00382"/>
    </source>
</evidence>
<comment type="subcellular location">
    <subcellularLocation>
        <location evidence="2">Cytoplasm</location>
    </subcellularLocation>
    <subcellularLocation>
        <location evidence="1">Nucleus</location>
    </subcellularLocation>
</comment>
<dbReference type="GO" id="GO:0005634">
    <property type="term" value="C:nucleus"/>
    <property type="evidence" value="ECO:0007669"/>
    <property type="project" value="UniProtKB-SubCell"/>
</dbReference>
<dbReference type="InterPro" id="IPR048761">
    <property type="entry name" value="SMUBP-2_HCS1_1B"/>
</dbReference>
<evidence type="ECO:0000259" key="13">
    <source>
        <dbReference type="SMART" id="SM00487"/>
    </source>
</evidence>
<keyword evidence="10" id="KW-0539">Nucleus</keyword>